<dbReference type="NCBIfam" id="TIGR00847">
    <property type="entry name" value="ccoS"/>
    <property type="match status" value="1"/>
</dbReference>
<evidence type="ECO:0000313" key="3">
    <source>
        <dbReference type="EMBL" id="CAA0098008.1"/>
    </source>
</evidence>
<dbReference type="AlphaFoldDB" id="A0A5S9P3S5"/>
<keyword evidence="4" id="KW-1185">Reference proteome</keyword>
<keyword evidence="1" id="KW-0472">Membrane</keyword>
<evidence type="ECO:0000313" key="4">
    <source>
        <dbReference type="Proteomes" id="UP000435877"/>
    </source>
</evidence>
<feature type="transmembrane region" description="Helical" evidence="1">
    <location>
        <begin position="6"/>
        <end position="26"/>
    </location>
</feature>
<accession>A0A5S9P3S5</accession>
<gene>
    <name evidence="2" type="ORF">IHBHHGIJ_02031</name>
    <name evidence="3" type="ORF">KFEGEMFD_01633</name>
</gene>
<protein>
    <recommendedName>
        <fullName evidence="6">Cbb3-type cytochrome oxidase assembly protein CcoS</fullName>
    </recommendedName>
</protein>
<organism evidence="3 5">
    <name type="scientific">Zhongshania aliphaticivorans</name>
    <dbReference type="NCBI Taxonomy" id="1470434"/>
    <lineage>
        <taxon>Bacteria</taxon>
        <taxon>Pseudomonadati</taxon>
        <taxon>Pseudomonadota</taxon>
        <taxon>Gammaproteobacteria</taxon>
        <taxon>Cellvibrionales</taxon>
        <taxon>Spongiibacteraceae</taxon>
        <taxon>Zhongshania</taxon>
    </lineage>
</organism>
<keyword evidence="1" id="KW-1133">Transmembrane helix</keyword>
<sequence>MASLVILIPIALVFFGLTIYLFWWSVDNDQFEDLDREGQRLLFDETDHLQKPYHSDDEHSEEQ</sequence>
<evidence type="ECO:0008006" key="6">
    <source>
        <dbReference type="Google" id="ProtNLM"/>
    </source>
</evidence>
<dbReference type="InterPro" id="IPR004714">
    <property type="entry name" value="Cyt_oxidase_maturation_cbb3"/>
</dbReference>
<dbReference type="Pfam" id="PF03597">
    <property type="entry name" value="FixS"/>
    <property type="match status" value="1"/>
</dbReference>
<keyword evidence="1" id="KW-0812">Transmembrane</keyword>
<dbReference type="Proteomes" id="UP000439591">
    <property type="component" value="Unassembled WGS sequence"/>
</dbReference>
<dbReference type="OrthoDB" id="9802763at2"/>
<dbReference type="PANTHER" id="PTHR41532">
    <property type="entry name" value="FIXS PROTEIN"/>
    <property type="match status" value="1"/>
</dbReference>
<proteinExistence type="predicted"/>
<evidence type="ECO:0000313" key="5">
    <source>
        <dbReference type="Proteomes" id="UP000439591"/>
    </source>
</evidence>
<dbReference type="PANTHER" id="PTHR41532:SF1">
    <property type="entry name" value="FIXS PROTEIN"/>
    <property type="match status" value="1"/>
</dbReference>
<dbReference type="EMBL" id="CACSIK010000001">
    <property type="protein sequence ID" value="CAA0090536.1"/>
    <property type="molecule type" value="Genomic_DNA"/>
</dbReference>
<name>A0A5S9P3S5_9GAMM</name>
<reference evidence="4 5" key="1">
    <citation type="submission" date="2019-11" db="EMBL/GenBank/DDBJ databases">
        <authorList>
            <person name="Holert J."/>
        </authorList>
    </citation>
    <scope>NUCLEOTIDE SEQUENCE [LARGE SCALE GENOMIC DNA]</scope>
    <source>
        <strain evidence="3">BC3_2A</strain>
        <strain evidence="2">SB11_1A</strain>
    </source>
</reference>
<dbReference type="RefSeq" id="WP_159268625.1">
    <property type="nucleotide sequence ID" value="NZ_CACSIK010000001.1"/>
</dbReference>
<evidence type="ECO:0000256" key="1">
    <source>
        <dbReference type="SAM" id="Phobius"/>
    </source>
</evidence>
<dbReference type="EMBL" id="CACSIM010000002">
    <property type="protein sequence ID" value="CAA0098008.1"/>
    <property type="molecule type" value="Genomic_DNA"/>
</dbReference>
<evidence type="ECO:0000313" key="2">
    <source>
        <dbReference type="EMBL" id="CAA0090536.1"/>
    </source>
</evidence>
<dbReference type="Proteomes" id="UP000435877">
    <property type="component" value="Unassembled WGS sequence"/>
</dbReference>